<evidence type="ECO:0000259" key="2">
    <source>
        <dbReference type="Pfam" id="PF07596"/>
    </source>
</evidence>
<reference evidence="3 4" key="1">
    <citation type="submission" date="2019-02" db="EMBL/GenBank/DDBJ databases">
        <title>Deep-cultivation of Planctomycetes and their phenomic and genomic characterization uncovers novel biology.</title>
        <authorList>
            <person name="Wiegand S."/>
            <person name="Jogler M."/>
            <person name="Boedeker C."/>
            <person name="Pinto D."/>
            <person name="Vollmers J."/>
            <person name="Rivas-Marin E."/>
            <person name="Kohn T."/>
            <person name="Peeters S.H."/>
            <person name="Heuer A."/>
            <person name="Rast P."/>
            <person name="Oberbeckmann S."/>
            <person name="Bunk B."/>
            <person name="Jeske O."/>
            <person name="Meyerdierks A."/>
            <person name="Storesund J.E."/>
            <person name="Kallscheuer N."/>
            <person name="Luecker S."/>
            <person name="Lage O.M."/>
            <person name="Pohl T."/>
            <person name="Merkel B.J."/>
            <person name="Hornburger P."/>
            <person name="Mueller R.-W."/>
            <person name="Bruemmer F."/>
            <person name="Labrenz M."/>
            <person name="Spormann A.M."/>
            <person name="Op den Camp H."/>
            <person name="Overmann J."/>
            <person name="Amann R."/>
            <person name="Jetten M.S.M."/>
            <person name="Mascher T."/>
            <person name="Medema M.H."/>
            <person name="Devos D.P."/>
            <person name="Kaster A.-K."/>
            <person name="Ovreas L."/>
            <person name="Rohde M."/>
            <person name="Galperin M.Y."/>
            <person name="Jogler C."/>
        </authorList>
    </citation>
    <scope>NUCLEOTIDE SEQUENCE [LARGE SCALE GENOMIC DNA]</scope>
    <source>
        <strain evidence="3 4">Pan44</strain>
    </source>
</reference>
<keyword evidence="1" id="KW-0812">Transmembrane</keyword>
<evidence type="ECO:0000256" key="1">
    <source>
        <dbReference type="SAM" id="Phobius"/>
    </source>
</evidence>
<dbReference type="InterPro" id="IPR027558">
    <property type="entry name" value="Pre_pil_HX9DG_C"/>
</dbReference>
<dbReference type="SUPFAM" id="SSF54523">
    <property type="entry name" value="Pili subunits"/>
    <property type="match status" value="1"/>
</dbReference>
<keyword evidence="1" id="KW-0472">Membrane</keyword>
<dbReference type="OrthoDB" id="254858at2"/>
<dbReference type="PROSITE" id="PS00409">
    <property type="entry name" value="PROKAR_NTER_METHYL"/>
    <property type="match status" value="1"/>
</dbReference>
<sequence length="346" mass="37023">MSPAAVSPRLRTGFTLIELLVVIAIIAILIALLLPAVQQAREAARRTQCKNHLKQLGLALHNYESSYSVFPPSATIGSNGATINTNSSWGVHGRIMPYLEQGNVYNNVDLSIAWDEQAVLSGLKIPVFACPSDPGSDKARDVSPKAASPLYPTTYGFSFGTWLVWDPATRRAGDGAFGPNTRHTFRDFVDGTSNTLLASEVRAQQHYGRNTPPNGGNAVPPANLADVIAKIPGGMTWCRPNGHTEWPDGRVHHEGFTTTAGPNAKVPLSYAIDQCALNVSVDFTSQQEATSTTAATYAIIASRSWHTGVVNSALVDGSVRTINENIDLALWRALGTRAGGEVTGEF</sequence>
<dbReference type="AlphaFoldDB" id="A0A517SEJ0"/>
<dbReference type="Pfam" id="PF07596">
    <property type="entry name" value="SBP_bac_10"/>
    <property type="match status" value="1"/>
</dbReference>
<dbReference type="PANTHER" id="PTHR30093">
    <property type="entry name" value="GENERAL SECRETION PATHWAY PROTEIN G"/>
    <property type="match status" value="1"/>
</dbReference>
<dbReference type="RefSeq" id="WP_145030393.1">
    <property type="nucleotide sequence ID" value="NZ_CP036271.1"/>
</dbReference>
<protein>
    <submittedName>
        <fullName evidence="3">Type II secretion system protein G</fullName>
    </submittedName>
</protein>
<dbReference type="PANTHER" id="PTHR30093:SF2">
    <property type="entry name" value="TYPE II SECRETION SYSTEM PROTEIN H"/>
    <property type="match status" value="1"/>
</dbReference>
<feature type="transmembrane region" description="Helical" evidence="1">
    <location>
        <begin position="12"/>
        <end position="37"/>
    </location>
</feature>
<evidence type="ECO:0000313" key="4">
    <source>
        <dbReference type="Proteomes" id="UP000315700"/>
    </source>
</evidence>
<keyword evidence="4" id="KW-1185">Reference proteome</keyword>
<dbReference type="Pfam" id="PF07963">
    <property type="entry name" value="N_methyl"/>
    <property type="match status" value="1"/>
</dbReference>
<dbReference type="Gene3D" id="3.30.700.10">
    <property type="entry name" value="Glycoprotein, Type 4 Pilin"/>
    <property type="match status" value="1"/>
</dbReference>
<dbReference type="InParanoid" id="A0A517SEJ0"/>
<keyword evidence="1" id="KW-1133">Transmembrane helix</keyword>
<dbReference type="InterPro" id="IPR012902">
    <property type="entry name" value="N_methyl_site"/>
</dbReference>
<evidence type="ECO:0000313" key="3">
    <source>
        <dbReference type="EMBL" id="QDT54544.1"/>
    </source>
</evidence>
<dbReference type="NCBIfam" id="TIGR02532">
    <property type="entry name" value="IV_pilin_GFxxxE"/>
    <property type="match status" value="1"/>
</dbReference>
<gene>
    <name evidence="3" type="primary">xcpT_29</name>
    <name evidence="3" type="ORF">Pan44_25770</name>
</gene>
<organism evidence="3 4">
    <name type="scientific">Caulifigura coniformis</name>
    <dbReference type="NCBI Taxonomy" id="2527983"/>
    <lineage>
        <taxon>Bacteria</taxon>
        <taxon>Pseudomonadati</taxon>
        <taxon>Planctomycetota</taxon>
        <taxon>Planctomycetia</taxon>
        <taxon>Planctomycetales</taxon>
        <taxon>Planctomycetaceae</taxon>
        <taxon>Caulifigura</taxon>
    </lineage>
</organism>
<dbReference type="InterPro" id="IPR011453">
    <property type="entry name" value="DUF1559"/>
</dbReference>
<dbReference type="Proteomes" id="UP000315700">
    <property type="component" value="Chromosome"/>
</dbReference>
<name>A0A517SEJ0_9PLAN</name>
<feature type="domain" description="DUF1559" evidence="2">
    <location>
        <begin position="38"/>
        <end position="328"/>
    </location>
</feature>
<dbReference type="NCBIfam" id="TIGR04294">
    <property type="entry name" value="pre_pil_HX9DG"/>
    <property type="match status" value="1"/>
</dbReference>
<dbReference type="KEGG" id="ccos:Pan44_25770"/>
<proteinExistence type="predicted"/>
<dbReference type="EMBL" id="CP036271">
    <property type="protein sequence ID" value="QDT54544.1"/>
    <property type="molecule type" value="Genomic_DNA"/>
</dbReference>
<accession>A0A517SEJ0</accession>
<dbReference type="InterPro" id="IPR045584">
    <property type="entry name" value="Pilin-like"/>
</dbReference>